<evidence type="ECO:0000256" key="4">
    <source>
        <dbReference type="ARBA" id="ARBA00022475"/>
    </source>
</evidence>
<evidence type="ECO:0000313" key="11">
    <source>
        <dbReference type="Proteomes" id="UP001166251"/>
    </source>
</evidence>
<comment type="caution">
    <text evidence="10">The sequence shown here is derived from an EMBL/GenBank/DDBJ whole genome shotgun (WGS) entry which is preliminary data.</text>
</comment>
<protein>
    <submittedName>
        <fullName evidence="10">Cobalamin biosynthesis protein</fullName>
    </submittedName>
</protein>
<evidence type="ECO:0000256" key="3">
    <source>
        <dbReference type="ARBA" id="ARBA00006263"/>
    </source>
</evidence>
<dbReference type="EMBL" id="JAHZSS010000008">
    <property type="protein sequence ID" value="MBW8191119.1"/>
    <property type="molecule type" value="Genomic_DNA"/>
</dbReference>
<evidence type="ECO:0000256" key="7">
    <source>
        <dbReference type="ARBA" id="ARBA00022989"/>
    </source>
</evidence>
<keyword evidence="7 9" id="KW-1133">Transmembrane helix</keyword>
<keyword evidence="6 9" id="KW-0812">Transmembrane</keyword>
<evidence type="ECO:0000256" key="2">
    <source>
        <dbReference type="ARBA" id="ARBA00004953"/>
    </source>
</evidence>
<evidence type="ECO:0000256" key="8">
    <source>
        <dbReference type="ARBA" id="ARBA00023136"/>
    </source>
</evidence>
<proteinExistence type="inferred from homology"/>
<evidence type="ECO:0000256" key="9">
    <source>
        <dbReference type="SAM" id="Phobius"/>
    </source>
</evidence>
<dbReference type="RefSeq" id="WP_220103798.1">
    <property type="nucleotide sequence ID" value="NZ_JAHZSS010000008.1"/>
</dbReference>
<evidence type="ECO:0000256" key="5">
    <source>
        <dbReference type="ARBA" id="ARBA00022573"/>
    </source>
</evidence>
<name>A0ABS7EFJ5_9GAMM</name>
<keyword evidence="5" id="KW-0169">Cobalamin biosynthesis</keyword>
<comment type="subcellular location">
    <subcellularLocation>
        <location evidence="1">Cell membrane</location>
        <topology evidence="1">Multi-pass membrane protein</topology>
    </subcellularLocation>
</comment>
<keyword evidence="8 9" id="KW-0472">Membrane</keyword>
<evidence type="ECO:0000313" key="10">
    <source>
        <dbReference type="EMBL" id="MBW8191119.1"/>
    </source>
</evidence>
<feature type="transmembrane region" description="Helical" evidence="9">
    <location>
        <begin position="164"/>
        <end position="185"/>
    </location>
</feature>
<dbReference type="Proteomes" id="UP001166251">
    <property type="component" value="Unassembled WGS sequence"/>
</dbReference>
<evidence type="ECO:0000256" key="1">
    <source>
        <dbReference type="ARBA" id="ARBA00004651"/>
    </source>
</evidence>
<dbReference type="InterPro" id="IPR004485">
    <property type="entry name" value="Cobalamin_biosynth_CobD/CbiB"/>
</dbReference>
<accession>A0ABS7EFJ5</accession>
<sequence length="322" mass="36649">MEYVIGILINRYDWLWVITAAIIAERLLPIPAAYHPRLFIRNMAQRLQQKVLVPSRSPSQQTMAGVLAALMMLLFVAPLPILAHEFAPYPMVVDTLLLMLCLQWQPMKQQLTRFANTNHQQKQLKRTLLSPWLARDCGALSELGLNKGAVEAIYLRSFTDQVGILFWYVIAGIYGALGYWLLLELSRQWHPRLRKQHYFGSPLKQLRALLDVLPQSVWALWLALSSGGPWSQQHLALVGQFRSKARALVLVAASKRLGCELGGPAMYQQRKFRQPRLAANRPPQASDVITSFQQVNWHLQLLLSLIWAGIVSHTFWVVFAGI</sequence>
<feature type="transmembrane region" description="Helical" evidence="9">
    <location>
        <begin position="64"/>
        <end position="83"/>
    </location>
</feature>
<dbReference type="PANTHER" id="PTHR34308:SF1">
    <property type="entry name" value="COBALAMIN BIOSYNTHESIS PROTEIN CBIB"/>
    <property type="match status" value="1"/>
</dbReference>
<comment type="similarity">
    <text evidence="3">Belongs to the CobD/CbiB family.</text>
</comment>
<dbReference type="PANTHER" id="PTHR34308">
    <property type="entry name" value="COBALAMIN BIOSYNTHESIS PROTEIN CBIB"/>
    <property type="match status" value="1"/>
</dbReference>
<evidence type="ECO:0000256" key="6">
    <source>
        <dbReference type="ARBA" id="ARBA00022692"/>
    </source>
</evidence>
<feature type="transmembrane region" description="Helical" evidence="9">
    <location>
        <begin position="297"/>
        <end position="319"/>
    </location>
</feature>
<gene>
    <name evidence="10" type="ORF">K0504_08740</name>
</gene>
<keyword evidence="11" id="KW-1185">Reference proteome</keyword>
<comment type="pathway">
    <text evidence="2">Cofactor biosynthesis; adenosylcobalamin biosynthesis.</text>
</comment>
<dbReference type="Pfam" id="PF03186">
    <property type="entry name" value="CobD_Cbib"/>
    <property type="match status" value="1"/>
</dbReference>
<keyword evidence="4" id="KW-1003">Cell membrane</keyword>
<organism evidence="10 11">
    <name type="scientific">Neiella holothuriorum</name>
    <dbReference type="NCBI Taxonomy" id="2870530"/>
    <lineage>
        <taxon>Bacteria</taxon>
        <taxon>Pseudomonadati</taxon>
        <taxon>Pseudomonadota</taxon>
        <taxon>Gammaproteobacteria</taxon>
        <taxon>Alteromonadales</taxon>
        <taxon>Echinimonadaceae</taxon>
        <taxon>Neiella</taxon>
    </lineage>
</organism>
<reference evidence="10" key="1">
    <citation type="submission" date="2021-07" db="EMBL/GenBank/DDBJ databases">
        <title>Neiella marina sp. nov., isolated from the intestinal content of sea cucumber Apostichopus japonicus.</title>
        <authorList>
            <person name="Bai X."/>
        </authorList>
    </citation>
    <scope>NUCLEOTIDE SEQUENCE</scope>
    <source>
        <strain evidence="10">126</strain>
    </source>
</reference>